<dbReference type="Gramene" id="mRNA:HanXRQr2_Chr03g0098751">
    <property type="protein sequence ID" value="mRNA:HanXRQr2_Chr03g0098751"/>
    <property type="gene ID" value="HanXRQr2_Chr03g0098751"/>
</dbReference>
<protein>
    <submittedName>
        <fullName evidence="1">Uncharacterized protein</fullName>
    </submittedName>
</protein>
<organism evidence="1 2">
    <name type="scientific">Helianthus annuus</name>
    <name type="common">Common sunflower</name>
    <dbReference type="NCBI Taxonomy" id="4232"/>
    <lineage>
        <taxon>Eukaryota</taxon>
        <taxon>Viridiplantae</taxon>
        <taxon>Streptophyta</taxon>
        <taxon>Embryophyta</taxon>
        <taxon>Tracheophyta</taxon>
        <taxon>Spermatophyta</taxon>
        <taxon>Magnoliopsida</taxon>
        <taxon>eudicotyledons</taxon>
        <taxon>Gunneridae</taxon>
        <taxon>Pentapetalae</taxon>
        <taxon>asterids</taxon>
        <taxon>campanulids</taxon>
        <taxon>Asterales</taxon>
        <taxon>Asteraceae</taxon>
        <taxon>Asteroideae</taxon>
        <taxon>Heliantheae alliance</taxon>
        <taxon>Heliantheae</taxon>
        <taxon>Helianthus</taxon>
    </lineage>
</organism>
<reference evidence="1" key="1">
    <citation type="journal article" date="2017" name="Nature">
        <title>The sunflower genome provides insights into oil metabolism, flowering and Asterid evolution.</title>
        <authorList>
            <person name="Badouin H."/>
            <person name="Gouzy J."/>
            <person name="Grassa C.J."/>
            <person name="Murat F."/>
            <person name="Staton S.E."/>
            <person name="Cottret L."/>
            <person name="Lelandais-Briere C."/>
            <person name="Owens G.L."/>
            <person name="Carrere S."/>
            <person name="Mayjonade B."/>
            <person name="Legrand L."/>
            <person name="Gill N."/>
            <person name="Kane N.C."/>
            <person name="Bowers J.E."/>
            <person name="Hubner S."/>
            <person name="Bellec A."/>
            <person name="Berard A."/>
            <person name="Berges H."/>
            <person name="Blanchet N."/>
            <person name="Boniface M.C."/>
            <person name="Brunel D."/>
            <person name="Catrice O."/>
            <person name="Chaidir N."/>
            <person name="Claudel C."/>
            <person name="Donnadieu C."/>
            <person name="Faraut T."/>
            <person name="Fievet G."/>
            <person name="Helmstetter N."/>
            <person name="King M."/>
            <person name="Knapp S.J."/>
            <person name="Lai Z."/>
            <person name="Le Paslier M.C."/>
            <person name="Lippi Y."/>
            <person name="Lorenzon L."/>
            <person name="Mandel J.R."/>
            <person name="Marage G."/>
            <person name="Marchand G."/>
            <person name="Marquand E."/>
            <person name="Bret-Mestries E."/>
            <person name="Morien E."/>
            <person name="Nambeesan S."/>
            <person name="Nguyen T."/>
            <person name="Pegot-Espagnet P."/>
            <person name="Pouilly N."/>
            <person name="Raftis F."/>
            <person name="Sallet E."/>
            <person name="Schiex T."/>
            <person name="Thomas J."/>
            <person name="Vandecasteele C."/>
            <person name="Vares D."/>
            <person name="Vear F."/>
            <person name="Vautrin S."/>
            <person name="Crespi M."/>
            <person name="Mangin B."/>
            <person name="Burke J.M."/>
            <person name="Salse J."/>
            <person name="Munos S."/>
            <person name="Vincourt P."/>
            <person name="Rieseberg L.H."/>
            <person name="Langlade N.B."/>
        </authorList>
    </citation>
    <scope>NUCLEOTIDE SEQUENCE</scope>
    <source>
        <tissue evidence="1">Leaves</tissue>
    </source>
</reference>
<comment type="caution">
    <text evidence="1">The sequence shown here is derived from an EMBL/GenBank/DDBJ whole genome shotgun (WGS) entry which is preliminary data.</text>
</comment>
<dbReference type="AlphaFoldDB" id="A0A9K3JEG9"/>
<accession>A0A9K3JEG9</accession>
<dbReference type="EMBL" id="MNCJ02000318">
    <property type="protein sequence ID" value="KAF5813467.1"/>
    <property type="molecule type" value="Genomic_DNA"/>
</dbReference>
<keyword evidence="2" id="KW-1185">Reference proteome</keyword>
<proteinExistence type="predicted"/>
<gene>
    <name evidence="1" type="ORF">HanXRQr2_Chr03g0098751</name>
</gene>
<name>A0A9K3JEG9_HELAN</name>
<sequence length="49" mass="5574">MVVGSKAMKTERIKVGIETSETSSAIIVKNTDIMRASVLRRKQKKKRRI</sequence>
<evidence type="ECO:0000313" key="1">
    <source>
        <dbReference type="EMBL" id="KAF5813467.1"/>
    </source>
</evidence>
<evidence type="ECO:0000313" key="2">
    <source>
        <dbReference type="Proteomes" id="UP000215914"/>
    </source>
</evidence>
<dbReference type="Proteomes" id="UP000215914">
    <property type="component" value="Unassembled WGS sequence"/>
</dbReference>
<reference evidence="1" key="2">
    <citation type="submission" date="2020-06" db="EMBL/GenBank/DDBJ databases">
        <title>Helianthus annuus Genome sequencing and assembly Release 2.</title>
        <authorList>
            <person name="Gouzy J."/>
            <person name="Langlade N."/>
            <person name="Munos S."/>
        </authorList>
    </citation>
    <scope>NUCLEOTIDE SEQUENCE</scope>
    <source>
        <tissue evidence="1">Leaves</tissue>
    </source>
</reference>